<dbReference type="EMBL" id="CM046397">
    <property type="protein sequence ID" value="KAI8535749.1"/>
    <property type="molecule type" value="Genomic_DNA"/>
</dbReference>
<protein>
    <submittedName>
        <fullName evidence="1">Uncharacterized protein</fullName>
    </submittedName>
</protein>
<evidence type="ECO:0000313" key="2">
    <source>
        <dbReference type="Proteomes" id="UP001062846"/>
    </source>
</evidence>
<reference evidence="1" key="1">
    <citation type="submission" date="2022-02" db="EMBL/GenBank/DDBJ databases">
        <title>Plant Genome Project.</title>
        <authorList>
            <person name="Zhang R.-G."/>
        </authorList>
    </citation>
    <scope>NUCLEOTIDE SEQUENCE</scope>
    <source>
        <strain evidence="1">AT1</strain>
    </source>
</reference>
<organism evidence="1 2">
    <name type="scientific">Rhododendron molle</name>
    <name type="common">Chinese azalea</name>
    <name type="synonym">Azalea mollis</name>
    <dbReference type="NCBI Taxonomy" id="49168"/>
    <lineage>
        <taxon>Eukaryota</taxon>
        <taxon>Viridiplantae</taxon>
        <taxon>Streptophyta</taxon>
        <taxon>Embryophyta</taxon>
        <taxon>Tracheophyta</taxon>
        <taxon>Spermatophyta</taxon>
        <taxon>Magnoliopsida</taxon>
        <taxon>eudicotyledons</taxon>
        <taxon>Gunneridae</taxon>
        <taxon>Pentapetalae</taxon>
        <taxon>asterids</taxon>
        <taxon>Ericales</taxon>
        <taxon>Ericaceae</taxon>
        <taxon>Ericoideae</taxon>
        <taxon>Rhodoreae</taxon>
        <taxon>Rhododendron</taxon>
    </lineage>
</organism>
<dbReference type="Proteomes" id="UP001062846">
    <property type="component" value="Chromosome 10"/>
</dbReference>
<sequence>MLGGGWIQDTDFFLFGNTGRVFVNGCLHGICWRDGSNVIIAFNLSDEVAREVPQPAWYCGIGSKIGSYRVAVLRGCLCLVHKQANDFWKMKEYGVRESWTEFKIRSRLFNPRLLCLLAEDEILLNTTPVKGLNQLVVYNLQKDTVRDMVVCGIPDEFSFGETYVESLISPYHGGGIGRQ</sequence>
<name>A0ACC0M583_RHOML</name>
<keyword evidence="2" id="KW-1185">Reference proteome</keyword>
<evidence type="ECO:0000313" key="1">
    <source>
        <dbReference type="EMBL" id="KAI8535749.1"/>
    </source>
</evidence>
<gene>
    <name evidence="1" type="ORF">RHMOL_Rhmol10G0198000</name>
</gene>
<comment type="caution">
    <text evidence="1">The sequence shown here is derived from an EMBL/GenBank/DDBJ whole genome shotgun (WGS) entry which is preliminary data.</text>
</comment>
<proteinExistence type="predicted"/>
<accession>A0ACC0M583</accession>